<evidence type="ECO:0000256" key="6">
    <source>
        <dbReference type="ARBA" id="ARBA00022741"/>
    </source>
</evidence>
<proteinExistence type="inferred from homology"/>
<evidence type="ECO:0000256" key="8">
    <source>
        <dbReference type="ARBA" id="ARBA00022840"/>
    </source>
</evidence>
<evidence type="ECO:0000256" key="7">
    <source>
        <dbReference type="ARBA" id="ARBA00022777"/>
    </source>
</evidence>
<keyword evidence="8" id="KW-0067">ATP-binding</keyword>
<comment type="pathway">
    <text evidence="1">Glycolipid biosynthesis; lipid IV(A) biosynthesis; lipid IV(A) from (3R)-3-hydroxytetradecanoyl-[acyl-carrier-protein] and UDP-N-acetyl-alpha-D-glucosamine: step 6/6.</text>
</comment>
<keyword evidence="10" id="KW-0812">Transmembrane</keyword>
<dbReference type="SUPFAM" id="SSF52540">
    <property type="entry name" value="P-loop containing nucleoside triphosphate hydrolases"/>
    <property type="match status" value="1"/>
</dbReference>
<evidence type="ECO:0000256" key="9">
    <source>
        <dbReference type="ARBA" id="ARBA00023098"/>
    </source>
</evidence>
<evidence type="ECO:0000256" key="5">
    <source>
        <dbReference type="ARBA" id="ARBA00022679"/>
    </source>
</evidence>
<keyword evidence="6" id="KW-0547">Nucleotide-binding</keyword>
<evidence type="ECO:0000256" key="2">
    <source>
        <dbReference type="ARBA" id="ARBA00012071"/>
    </source>
</evidence>
<organism evidence="11">
    <name type="scientific">marine metagenome</name>
    <dbReference type="NCBI Taxonomy" id="408172"/>
    <lineage>
        <taxon>unclassified sequences</taxon>
        <taxon>metagenomes</taxon>
        <taxon>ecological metagenomes</taxon>
    </lineage>
</organism>
<evidence type="ECO:0000313" key="11">
    <source>
        <dbReference type="EMBL" id="SVA42719.1"/>
    </source>
</evidence>
<dbReference type="GO" id="GO:0005524">
    <property type="term" value="F:ATP binding"/>
    <property type="evidence" value="ECO:0007669"/>
    <property type="project" value="UniProtKB-KW"/>
</dbReference>
<dbReference type="UniPathway" id="UPA00359">
    <property type="reaction ID" value="UER00482"/>
</dbReference>
<reference evidence="11" key="1">
    <citation type="submission" date="2018-05" db="EMBL/GenBank/DDBJ databases">
        <authorList>
            <person name="Lanie J.A."/>
            <person name="Ng W.-L."/>
            <person name="Kazmierczak K.M."/>
            <person name="Andrzejewski T.M."/>
            <person name="Davidsen T.M."/>
            <person name="Wayne K.J."/>
            <person name="Tettelin H."/>
            <person name="Glass J.I."/>
            <person name="Rusch D."/>
            <person name="Podicherti R."/>
            <person name="Tsui H.-C.T."/>
            <person name="Winkler M.E."/>
        </authorList>
    </citation>
    <scope>NUCLEOTIDE SEQUENCE</scope>
</reference>
<feature type="transmembrane region" description="Helical" evidence="10">
    <location>
        <begin position="16"/>
        <end position="34"/>
    </location>
</feature>
<keyword evidence="9" id="KW-0443">Lipid metabolism</keyword>
<keyword evidence="3" id="KW-0444">Lipid biosynthesis</keyword>
<keyword evidence="5" id="KW-0808">Transferase</keyword>
<dbReference type="HAMAP" id="MF_00409">
    <property type="entry name" value="LpxK"/>
    <property type="match status" value="1"/>
</dbReference>
<evidence type="ECO:0000256" key="10">
    <source>
        <dbReference type="SAM" id="Phobius"/>
    </source>
</evidence>
<keyword evidence="7" id="KW-0418">Kinase</keyword>
<evidence type="ECO:0000256" key="3">
    <source>
        <dbReference type="ARBA" id="ARBA00022516"/>
    </source>
</evidence>
<accession>A0A381VQZ3</accession>
<keyword evidence="10" id="KW-1133">Transmembrane helix</keyword>
<evidence type="ECO:0000256" key="4">
    <source>
        <dbReference type="ARBA" id="ARBA00022556"/>
    </source>
</evidence>
<evidence type="ECO:0000256" key="1">
    <source>
        <dbReference type="ARBA" id="ARBA00004870"/>
    </source>
</evidence>
<dbReference type="AlphaFoldDB" id="A0A381VQZ3"/>
<dbReference type="EC" id="2.7.1.130" evidence="2"/>
<dbReference type="Pfam" id="PF02606">
    <property type="entry name" value="LpxK"/>
    <property type="match status" value="1"/>
</dbReference>
<dbReference type="PANTHER" id="PTHR42724:SF1">
    <property type="entry name" value="TETRAACYLDISACCHARIDE 4'-KINASE, MITOCHONDRIAL-RELATED"/>
    <property type="match status" value="1"/>
</dbReference>
<protein>
    <recommendedName>
        <fullName evidence="2">tetraacyldisaccharide 4'-kinase</fullName>
        <ecNumber evidence="2">2.7.1.130</ecNumber>
    </recommendedName>
</protein>
<keyword evidence="4" id="KW-0441">Lipid A biosynthesis</keyword>
<dbReference type="EMBL" id="UINC01009529">
    <property type="protein sequence ID" value="SVA42719.1"/>
    <property type="molecule type" value="Genomic_DNA"/>
</dbReference>
<dbReference type="PANTHER" id="PTHR42724">
    <property type="entry name" value="TETRAACYLDISACCHARIDE 4'-KINASE"/>
    <property type="match status" value="1"/>
</dbReference>
<dbReference type="NCBIfam" id="TIGR00682">
    <property type="entry name" value="lpxK"/>
    <property type="match status" value="1"/>
</dbReference>
<name>A0A381VQZ3_9ZZZZ</name>
<dbReference type="InterPro" id="IPR003758">
    <property type="entry name" value="LpxK"/>
</dbReference>
<dbReference type="GO" id="GO:0009245">
    <property type="term" value="P:lipid A biosynthetic process"/>
    <property type="evidence" value="ECO:0007669"/>
    <property type="project" value="UniProtKB-KW"/>
</dbReference>
<keyword evidence="10" id="KW-0472">Membrane</keyword>
<dbReference type="InterPro" id="IPR027417">
    <property type="entry name" value="P-loop_NTPase"/>
</dbReference>
<sequence length="311" mass="35955">MKLKKPKFWDYKNPNFLAYLLLPFSYLVILINFLKSKKQLRVQRIKTICIGNIYIGGTGKTPLSIKISNILNNLNFKTAFVKKNYYDQIDEQKILSSKGKLFCENNRIDALEKAINENIDIAIFDDGLQDKQISYHISFVCFNSQNWIGNGLVLPSGPLRESLKNLKKYDSVFLNGNGEEVTEIKSVIKNINPNLEIFEAEYLPLNTEKLDQNQNYLAFSGIGSPDSFIKTLKKNNFKIVKSLDFPDHYNYSNQDLIKIKETAKKLNAKIITTEKDYNRLNKLNSEGIEYLEIELKITNEKELINFLNKKL</sequence>
<dbReference type="GO" id="GO:0009029">
    <property type="term" value="F:lipid-A 4'-kinase activity"/>
    <property type="evidence" value="ECO:0007669"/>
    <property type="project" value="UniProtKB-EC"/>
</dbReference>
<gene>
    <name evidence="11" type="ORF">METZ01_LOCUS95573</name>
</gene>
<dbReference type="GO" id="GO:0005886">
    <property type="term" value="C:plasma membrane"/>
    <property type="evidence" value="ECO:0007669"/>
    <property type="project" value="TreeGrafter"/>
</dbReference>
<dbReference type="GO" id="GO:0009244">
    <property type="term" value="P:lipopolysaccharide core region biosynthetic process"/>
    <property type="evidence" value="ECO:0007669"/>
    <property type="project" value="TreeGrafter"/>
</dbReference>